<dbReference type="Gene3D" id="1.10.1740.10">
    <property type="match status" value="1"/>
</dbReference>
<dbReference type="PANTHER" id="PTHR43133:SF62">
    <property type="entry name" value="RNA POLYMERASE SIGMA FACTOR SIGZ"/>
    <property type="match status" value="1"/>
</dbReference>
<dbReference type="GO" id="GO:0006352">
    <property type="term" value="P:DNA-templated transcription initiation"/>
    <property type="evidence" value="ECO:0007669"/>
    <property type="project" value="InterPro"/>
</dbReference>
<sequence length="212" mass="23291">MWTGATESTQEAVVQRPRPKESTVASSGRGPAGTLDLQFATGGEEGLALAYRAHAPLVFSVALRALGDRQAASDATQEVFIRAWRFRSGFDPEAGSLPAWLLGINRNVIADALAARRRRERLDHLATTVAHHRSAGPGSEVMEGLADRVVLDSELELLGEPQRSILKLAFYEDLTHKEIAARLRLPLGTVKSHIRRSLTHLRRRLEAWHAAP</sequence>
<dbReference type="InterPro" id="IPR036388">
    <property type="entry name" value="WH-like_DNA-bd_sf"/>
</dbReference>
<dbReference type="Pfam" id="PF04545">
    <property type="entry name" value="Sigma70_r4"/>
    <property type="match status" value="1"/>
</dbReference>
<dbReference type="Proteomes" id="UP000326464">
    <property type="component" value="Unassembled WGS sequence"/>
</dbReference>
<dbReference type="NCBIfam" id="TIGR02937">
    <property type="entry name" value="sigma70-ECF"/>
    <property type="match status" value="1"/>
</dbReference>
<evidence type="ECO:0000256" key="3">
    <source>
        <dbReference type="ARBA" id="ARBA00023082"/>
    </source>
</evidence>
<dbReference type="Pfam" id="PF04542">
    <property type="entry name" value="Sigma70_r2"/>
    <property type="match status" value="1"/>
</dbReference>
<gene>
    <name evidence="9" type="ORF">FNH21_03645</name>
</gene>
<comment type="similarity">
    <text evidence="1">Belongs to the sigma-70 factor family. ECF subfamily.</text>
</comment>
<keyword evidence="10" id="KW-1185">Reference proteome</keyword>
<dbReference type="Gene3D" id="1.10.10.10">
    <property type="entry name" value="Winged helix-like DNA-binding domain superfamily/Winged helix DNA-binding domain"/>
    <property type="match status" value="1"/>
</dbReference>
<dbReference type="PANTHER" id="PTHR43133">
    <property type="entry name" value="RNA POLYMERASE ECF-TYPE SIGMA FACTO"/>
    <property type="match status" value="1"/>
</dbReference>
<dbReference type="InterPro" id="IPR007630">
    <property type="entry name" value="RNA_pol_sigma70_r4"/>
</dbReference>
<dbReference type="InterPro" id="IPR013325">
    <property type="entry name" value="RNA_pol_sigma_r2"/>
</dbReference>
<dbReference type="AlphaFoldDB" id="A0A7X1TMT1"/>
<dbReference type="GO" id="GO:0003677">
    <property type="term" value="F:DNA binding"/>
    <property type="evidence" value="ECO:0007669"/>
    <property type="project" value="UniProtKB-KW"/>
</dbReference>
<dbReference type="OrthoDB" id="5243766at2"/>
<name>A0A7X1TMT1_9MICC</name>
<dbReference type="EMBL" id="VJXX01000001">
    <property type="protein sequence ID" value="MPY09820.1"/>
    <property type="molecule type" value="Genomic_DNA"/>
</dbReference>
<comment type="caution">
    <text evidence="9">The sequence shown here is derived from an EMBL/GenBank/DDBJ whole genome shotgun (WGS) entry which is preliminary data.</text>
</comment>
<evidence type="ECO:0000313" key="9">
    <source>
        <dbReference type="EMBL" id="MPY09820.1"/>
    </source>
</evidence>
<keyword evidence="4" id="KW-0238">DNA-binding</keyword>
<accession>A0A7X1TMT1</accession>
<dbReference type="CDD" id="cd06171">
    <property type="entry name" value="Sigma70_r4"/>
    <property type="match status" value="1"/>
</dbReference>
<evidence type="ECO:0000256" key="1">
    <source>
        <dbReference type="ARBA" id="ARBA00010641"/>
    </source>
</evidence>
<dbReference type="InterPro" id="IPR039425">
    <property type="entry name" value="RNA_pol_sigma-70-like"/>
</dbReference>
<feature type="domain" description="RNA polymerase sigma-70 region 2" evidence="7">
    <location>
        <begin position="51"/>
        <end position="119"/>
    </location>
</feature>
<protein>
    <submittedName>
        <fullName evidence="9">Sigma-70 family RNA polymerase sigma factor</fullName>
    </submittedName>
</protein>
<dbReference type="InterPro" id="IPR013324">
    <property type="entry name" value="RNA_pol_sigma_r3/r4-like"/>
</dbReference>
<feature type="compositionally biased region" description="Polar residues" evidence="6">
    <location>
        <begin position="1"/>
        <end position="12"/>
    </location>
</feature>
<evidence type="ECO:0000256" key="2">
    <source>
        <dbReference type="ARBA" id="ARBA00023015"/>
    </source>
</evidence>
<dbReference type="InterPro" id="IPR007627">
    <property type="entry name" value="RNA_pol_sigma70_r2"/>
</dbReference>
<evidence type="ECO:0000259" key="8">
    <source>
        <dbReference type="Pfam" id="PF04545"/>
    </source>
</evidence>
<dbReference type="SUPFAM" id="SSF88659">
    <property type="entry name" value="Sigma3 and sigma4 domains of RNA polymerase sigma factors"/>
    <property type="match status" value="1"/>
</dbReference>
<keyword evidence="3" id="KW-0731">Sigma factor</keyword>
<organism evidence="9 10">
    <name type="scientific">Arthrobacter bussei</name>
    <dbReference type="NCBI Taxonomy" id="2594179"/>
    <lineage>
        <taxon>Bacteria</taxon>
        <taxon>Bacillati</taxon>
        <taxon>Actinomycetota</taxon>
        <taxon>Actinomycetes</taxon>
        <taxon>Micrococcales</taxon>
        <taxon>Micrococcaceae</taxon>
        <taxon>Arthrobacter</taxon>
    </lineage>
</organism>
<dbReference type="InterPro" id="IPR014284">
    <property type="entry name" value="RNA_pol_sigma-70_dom"/>
</dbReference>
<dbReference type="SUPFAM" id="SSF88946">
    <property type="entry name" value="Sigma2 domain of RNA polymerase sigma factors"/>
    <property type="match status" value="1"/>
</dbReference>
<evidence type="ECO:0000256" key="5">
    <source>
        <dbReference type="ARBA" id="ARBA00023163"/>
    </source>
</evidence>
<feature type="region of interest" description="Disordered" evidence="6">
    <location>
        <begin position="1"/>
        <end position="32"/>
    </location>
</feature>
<reference evidence="10" key="1">
    <citation type="submission" date="2019-07" db="EMBL/GenBank/DDBJ databases">
        <title>Arthrobacter KR32 sp. nov., isolated from mountain cheese made of cows milk.</title>
        <authorList>
            <person name="Flegler A."/>
        </authorList>
    </citation>
    <scope>NUCLEOTIDE SEQUENCE [LARGE SCALE GENOMIC DNA]</scope>
    <source>
        <strain evidence="10">KR32</strain>
    </source>
</reference>
<evidence type="ECO:0000259" key="7">
    <source>
        <dbReference type="Pfam" id="PF04542"/>
    </source>
</evidence>
<keyword evidence="5" id="KW-0804">Transcription</keyword>
<evidence type="ECO:0000256" key="4">
    <source>
        <dbReference type="ARBA" id="ARBA00023125"/>
    </source>
</evidence>
<proteinExistence type="inferred from homology"/>
<dbReference type="GO" id="GO:0016987">
    <property type="term" value="F:sigma factor activity"/>
    <property type="evidence" value="ECO:0007669"/>
    <property type="project" value="UniProtKB-KW"/>
</dbReference>
<feature type="domain" description="RNA polymerase sigma-70 region 4" evidence="8">
    <location>
        <begin position="156"/>
        <end position="202"/>
    </location>
</feature>
<keyword evidence="2" id="KW-0805">Transcription regulation</keyword>
<evidence type="ECO:0000313" key="10">
    <source>
        <dbReference type="Proteomes" id="UP000326464"/>
    </source>
</evidence>
<evidence type="ECO:0000256" key="6">
    <source>
        <dbReference type="SAM" id="MobiDB-lite"/>
    </source>
</evidence>